<comment type="caution">
    <text evidence="1">The sequence shown here is derived from an EMBL/GenBank/DDBJ whole genome shotgun (WGS) entry which is preliminary data.</text>
</comment>
<dbReference type="AlphaFoldDB" id="A0AAV7WM95"/>
<sequence>MMVWVDGIGIADSGIVDGGVVKGIFVDEEIFVNGIRTLMAEVIVVVADNGLFDETVVTIAVVAVGSTINYEDLVDNGFV</sequence>
<organism evidence="1 2">
    <name type="scientific">Pleurodeles waltl</name>
    <name type="common">Iberian ribbed newt</name>
    <dbReference type="NCBI Taxonomy" id="8319"/>
    <lineage>
        <taxon>Eukaryota</taxon>
        <taxon>Metazoa</taxon>
        <taxon>Chordata</taxon>
        <taxon>Craniata</taxon>
        <taxon>Vertebrata</taxon>
        <taxon>Euteleostomi</taxon>
        <taxon>Amphibia</taxon>
        <taxon>Batrachia</taxon>
        <taxon>Caudata</taxon>
        <taxon>Salamandroidea</taxon>
        <taxon>Salamandridae</taxon>
        <taxon>Pleurodelinae</taxon>
        <taxon>Pleurodeles</taxon>
    </lineage>
</organism>
<protein>
    <submittedName>
        <fullName evidence="1">Uncharacterized protein</fullName>
    </submittedName>
</protein>
<keyword evidence="2" id="KW-1185">Reference proteome</keyword>
<reference evidence="1" key="1">
    <citation type="journal article" date="2022" name="bioRxiv">
        <title>Sequencing and chromosome-scale assembly of the giantPleurodeles waltlgenome.</title>
        <authorList>
            <person name="Brown T."/>
            <person name="Elewa A."/>
            <person name="Iarovenko S."/>
            <person name="Subramanian E."/>
            <person name="Araus A.J."/>
            <person name="Petzold A."/>
            <person name="Susuki M."/>
            <person name="Suzuki K.-i.T."/>
            <person name="Hayashi T."/>
            <person name="Toyoda A."/>
            <person name="Oliveira C."/>
            <person name="Osipova E."/>
            <person name="Leigh N.D."/>
            <person name="Simon A."/>
            <person name="Yun M.H."/>
        </authorList>
    </citation>
    <scope>NUCLEOTIDE SEQUENCE</scope>
    <source>
        <strain evidence="1">20211129_DDA</strain>
        <tissue evidence="1">Liver</tissue>
    </source>
</reference>
<evidence type="ECO:0000313" key="2">
    <source>
        <dbReference type="Proteomes" id="UP001066276"/>
    </source>
</evidence>
<proteinExistence type="predicted"/>
<gene>
    <name evidence="1" type="ORF">NDU88_001539</name>
</gene>
<dbReference type="EMBL" id="JANPWB010000001">
    <property type="protein sequence ID" value="KAJ1213910.1"/>
    <property type="molecule type" value="Genomic_DNA"/>
</dbReference>
<accession>A0AAV7WM95</accession>
<name>A0AAV7WM95_PLEWA</name>
<evidence type="ECO:0000313" key="1">
    <source>
        <dbReference type="EMBL" id="KAJ1213910.1"/>
    </source>
</evidence>
<dbReference type="Proteomes" id="UP001066276">
    <property type="component" value="Chromosome 1_1"/>
</dbReference>